<evidence type="ECO:0000313" key="3">
    <source>
        <dbReference type="EMBL" id="RBP98817.1"/>
    </source>
</evidence>
<organism evidence="3 4">
    <name type="scientific">Bifidobacterium xylocopae</name>
    <dbReference type="NCBI Taxonomy" id="2493119"/>
    <lineage>
        <taxon>Bacteria</taxon>
        <taxon>Bacillati</taxon>
        <taxon>Actinomycetota</taxon>
        <taxon>Actinomycetes</taxon>
        <taxon>Bifidobacteriales</taxon>
        <taxon>Bifidobacteriaceae</taxon>
        <taxon>Bifidobacterium</taxon>
    </lineage>
</organism>
<dbReference type="Pfam" id="PF01464">
    <property type="entry name" value="SLT"/>
    <property type="match status" value="1"/>
</dbReference>
<dbReference type="PROSITE" id="PS50911">
    <property type="entry name" value="CHAP"/>
    <property type="match status" value="1"/>
</dbReference>
<name>A0A366KBR9_9BIFI</name>
<dbReference type="InterPro" id="IPR038765">
    <property type="entry name" value="Papain-like_cys_pep_sf"/>
</dbReference>
<dbReference type="PANTHER" id="PTHR37423:SF2">
    <property type="entry name" value="MEMBRANE-BOUND LYTIC MUREIN TRANSGLYCOSYLASE C"/>
    <property type="match status" value="1"/>
</dbReference>
<sequence>MNEQSSAKFLVVGAAAAMALLFLFFLPIMLTTLLILGEQSGENGGGGVANVPAEYVADVIKAGGICKTITPPVIAAQIEAESNWNPKAGSGAGAQGIAQFMPATWATHGKDGDGDGKADIWNPHDAIWSQGNYMCELAGQVDSAKGSGRLQGDTLQLTLAAYNAGIGAVLSHGGIPPYTETQNYVKRILGLIPKYTAATGGGGGATAGKLSPGLKMKADGVHVDVAAMGIQYTWYGGGSGYQPGQCTWWAANRRANIGHPVTAHMGNGGAWANTARSMGWPVGHEPRLGAAMSISPGLLGSDPSYGHVAVVEQINPDGSIVISESGVTMPVKITTISAAALSAVAQGIWYVY</sequence>
<reference evidence="3 4" key="1">
    <citation type="submission" date="2017-10" db="EMBL/GenBank/DDBJ databases">
        <title>Bifidobacterium xylocopum sp. nov. and Bifidobacterium aemilianum sp. nov., from the carpenter bee (Xylocopa violacea) digestive tract.</title>
        <authorList>
            <person name="Alberoni D."/>
            <person name="Baffoni L."/>
            <person name="Di Gioia D."/>
            <person name="Gaggia F."/>
            <person name="Biavati B."/>
        </authorList>
    </citation>
    <scope>NUCLEOTIDE SEQUENCE [LARGE SCALE GENOMIC DNA]</scope>
    <source>
        <strain evidence="3 4">XV2</strain>
    </source>
</reference>
<keyword evidence="4" id="KW-1185">Reference proteome</keyword>
<keyword evidence="1" id="KW-0812">Transmembrane</keyword>
<dbReference type="SUPFAM" id="SSF53955">
    <property type="entry name" value="Lysozyme-like"/>
    <property type="match status" value="1"/>
</dbReference>
<dbReference type="CDD" id="cd13399">
    <property type="entry name" value="Slt35-like"/>
    <property type="match status" value="1"/>
</dbReference>
<evidence type="ECO:0000313" key="4">
    <source>
        <dbReference type="Proteomes" id="UP000252345"/>
    </source>
</evidence>
<dbReference type="OrthoDB" id="3732649at2"/>
<dbReference type="InterPro" id="IPR008258">
    <property type="entry name" value="Transglycosylase_SLT_dom_1"/>
</dbReference>
<keyword evidence="1" id="KW-1133">Transmembrane helix</keyword>
<dbReference type="SUPFAM" id="SSF54001">
    <property type="entry name" value="Cysteine proteinases"/>
    <property type="match status" value="1"/>
</dbReference>
<keyword evidence="1" id="KW-0472">Membrane</keyword>
<dbReference type="Gene3D" id="3.90.1720.10">
    <property type="entry name" value="endopeptidase domain like (from Nostoc punctiforme)"/>
    <property type="match status" value="1"/>
</dbReference>
<dbReference type="Pfam" id="PF05257">
    <property type="entry name" value="CHAP"/>
    <property type="match status" value="1"/>
</dbReference>
<feature type="transmembrane region" description="Helical" evidence="1">
    <location>
        <begin position="9"/>
        <end position="30"/>
    </location>
</feature>
<dbReference type="RefSeq" id="WP_113853998.1">
    <property type="nucleotide sequence ID" value="NZ_PDCH01000020.1"/>
</dbReference>
<dbReference type="PANTHER" id="PTHR37423">
    <property type="entry name" value="SOLUBLE LYTIC MUREIN TRANSGLYCOSYLASE-RELATED"/>
    <property type="match status" value="1"/>
</dbReference>
<comment type="caution">
    <text evidence="3">The sequence shown here is derived from an EMBL/GenBank/DDBJ whole genome shotgun (WGS) entry which is preliminary data.</text>
</comment>
<dbReference type="Gene3D" id="1.10.530.10">
    <property type="match status" value="1"/>
</dbReference>
<dbReference type="InterPro" id="IPR007921">
    <property type="entry name" value="CHAP_dom"/>
</dbReference>
<protein>
    <recommendedName>
        <fullName evidence="2">Peptidase C51 domain-containing protein</fullName>
    </recommendedName>
</protein>
<dbReference type="EMBL" id="PDCH01000020">
    <property type="protein sequence ID" value="RBP98817.1"/>
    <property type="molecule type" value="Genomic_DNA"/>
</dbReference>
<accession>A0A366KBR9</accession>
<evidence type="ECO:0000256" key="1">
    <source>
        <dbReference type="SAM" id="Phobius"/>
    </source>
</evidence>
<dbReference type="InterPro" id="IPR023346">
    <property type="entry name" value="Lysozyme-like_dom_sf"/>
</dbReference>
<dbReference type="Proteomes" id="UP000252345">
    <property type="component" value="Unassembled WGS sequence"/>
</dbReference>
<evidence type="ECO:0000259" key="2">
    <source>
        <dbReference type="PROSITE" id="PS50911"/>
    </source>
</evidence>
<feature type="domain" description="Peptidase C51" evidence="2">
    <location>
        <begin position="221"/>
        <end position="352"/>
    </location>
</feature>
<dbReference type="AlphaFoldDB" id="A0A366KBR9"/>
<proteinExistence type="predicted"/>
<gene>
    <name evidence="3" type="ORF">CRD59_07130</name>
</gene>